<dbReference type="EMBL" id="AUZY01007277">
    <property type="protein sequence ID" value="EQD50452.1"/>
    <property type="molecule type" value="Genomic_DNA"/>
</dbReference>
<gene>
    <name evidence="4" type="ORF">B1B_11237</name>
</gene>
<feature type="domain" description="Transposase IS66 zinc-finger binding" evidence="3">
    <location>
        <begin position="50"/>
        <end position="93"/>
    </location>
</feature>
<dbReference type="InterPro" id="IPR052344">
    <property type="entry name" value="Transposase-related"/>
</dbReference>
<dbReference type="Pfam" id="PF03050">
    <property type="entry name" value="DDE_Tnp_IS66"/>
    <property type="match status" value="1"/>
</dbReference>
<organism evidence="4">
    <name type="scientific">mine drainage metagenome</name>
    <dbReference type="NCBI Taxonomy" id="410659"/>
    <lineage>
        <taxon>unclassified sequences</taxon>
        <taxon>metagenomes</taxon>
        <taxon>ecological metagenomes</taxon>
    </lineage>
</organism>
<accession>T1A0P0</accession>
<feature type="region of interest" description="Disordered" evidence="1">
    <location>
        <begin position="1"/>
        <end position="42"/>
    </location>
</feature>
<sequence>ATPAPEWAKPNVPERTEEGRQKRGAKVGHEAHHRPPPPRIDETQEIRLERCPRCGESLGRPFAIEERVVEAIVPGHVRVTKYRIGRYRCGHCHKVRRARLAPEVAPPRSRFDWGSHFLVGYWSLQGLTTSGLQDLLATNYGLVVSAGTIDAMLRRSAELFAPAYAAIREAVRRGKSVHVDWTGWRVDGINHHLWDFLSPEAKAAFFTVARSAGHTVPERVLGKRRKDRVLECDGGTAFNGLSGRKQRCWVHILRHARRGLERWESISDAPDWRGLRVLEKIARGVLAASRLPEGEAK</sequence>
<evidence type="ECO:0000259" key="2">
    <source>
        <dbReference type="Pfam" id="PF03050"/>
    </source>
</evidence>
<evidence type="ECO:0000256" key="1">
    <source>
        <dbReference type="SAM" id="MobiDB-lite"/>
    </source>
</evidence>
<reference evidence="4" key="2">
    <citation type="journal article" date="2014" name="ISME J.">
        <title>Microbial stratification in low pH oxic and suboxic macroscopic growths along an acid mine drainage.</title>
        <authorList>
            <person name="Mendez-Garcia C."/>
            <person name="Mesa V."/>
            <person name="Sprenger R.R."/>
            <person name="Richter M."/>
            <person name="Diez M.S."/>
            <person name="Solano J."/>
            <person name="Bargiela R."/>
            <person name="Golyshina O.V."/>
            <person name="Manteca A."/>
            <person name="Ramos J.L."/>
            <person name="Gallego J.R."/>
            <person name="Llorente I."/>
            <person name="Martins Dos Santos V.A."/>
            <person name="Jensen O.N."/>
            <person name="Pelaez A.I."/>
            <person name="Sanchez J."/>
            <person name="Ferrer M."/>
        </authorList>
    </citation>
    <scope>NUCLEOTIDE SEQUENCE</scope>
</reference>
<dbReference type="Pfam" id="PF13005">
    <property type="entry name" value="zf-IS66"/>
    <property type="match status" value="1"/>
</dbReference>
<evidence type="ECO:0000259" key="3">
    <source>
        <dbReference type="Pfam" id="PF13005"/>
    </source>
</evidence>
<feature type="domain" description="Transposase IS66 central" evidence="2">
    <location>
        <begin position="126"/>
        <end position="258"/>
    </location>
</feature>
<feature type="non-terminal residue" evidence="4">
    <location>
        <position position="297"/>
    </location>
</feature>
<feature type="compositionally biased region" description="Basic and acidic residues" evidence="1">
    <location>
        <begin position="12"/>
        <end position="21"/>
    </location>
</feature>
<feature type="compositionally biased region" description="Basic residues" evidence="1">
    <location>
        <begin position="22"/>
        <end position="36"/>
    </location>
</feature>
<comment type="caution">
    <text evidence="4">The sequence shown here is derived from an EMBL/GenBank/DDBJ whole genome shotgun (WGS) entry which is preliminary data.</text>
</comment>
<feature type="non-terminal residue" evidence="4">
    <location>
        <position position="1"/>
    </location>
</feature>
<name>T1A0P0_9ZZZZ</name>
<dbReference type="InterPro" id="IPR004291">
    <property type="entry name" value="Transposase_IS66_central"/>
</dbReference>
<dbReference type="AlphaFoldDB" id="T1A0P0"/>
<dbReference type="PANTHER" id="PTHR33678:SF2">
    <property type="match status" value="1"/>
</dbReference>
<dbReference type="PANTHER" id="PTHR33678">
    <property type="entry name" value="BLL1576 PROTEIN"/>
    <property type="match status" value="1"/>
</dbReference>
<dbReference type="InterPro" id="IPR024474">
    <property type="entry name" value="Znf_dom_IS66"/>
</dbReference>
<protein>
    <submittedName>
        <fullName evidence="4">Transposase IS66</fullName>
    </submittedName>
</protein>
<proteinExistence type="predicted"/>
<evidence type="ECO:0000313" key="4">
    <source>
        <dbReference type="EMBL" id="EQD50452.1"/>
    </source>
</evidence>
<reference evidence="4" key="1">
    <citation type="submission" date="2013-08" db="EMBL/GenBank/DDBJ databases">
        <authorList>
            <person name="Mendez C."/>
            <person name="Richter M."/>
            <person name="Ferrer M."/>
            <person name="Sanchez J."/>
        </authorList>
    </citation>
    <scope>NUCLEOTIDE SEQUENCE</scope>
</reference>